<keyword evidence="3" id="KW-0808">Transferase</keyword>
<dbReference type="PANTHER" id="PTHR11102:SF160">
    <property type="entry name" value="ERAD-ASSOCIATED E3 UBIQUITIN-PROTEIN LIGASE COMPONENT HRD3"/>
    <property type="match status" value="1"/>
</dbReference>
<organism evidence="3 4">
    <name type="scientific">Rhizophagus clarus</name>
    <dbReference type="NCBI Taxonomy" id="94130"/>
    <lineage>
        <taxon>Eukaryota</taxon>
        <taxon>Fungi</taxon>
        <taxon>Fungi incertae sedis</taxon>
        <taxon>Mucoromycota</taxon>
        <taxon>Glomeromycotina</taxon>
        <taxon>Glomeromycetes</taxon>
        <taxon>Glomerales</taxon>
        <taxon>Glomeraceae</taxon>
        <taxon>Rhizophagus</taxon>
    </lineage>
</organism>
<dbReference type="InterPro" id="IPR011009">
    <property type="entry name" value="Kinase-like_dom_sf"/>
</dbReference>
<dbReference type="SUPFAM" id="SSF56112">
    <property type="entry name" value="Protein kinase-like (PK-like)"/>
    <property type="match status" value="1"/>
</dbReference>
<dbReference type="GO" id="GO:0005524">
    <property type="term" value="F:ATP binding"/>
    <property type="evidence" value="ECO:0007669"/>
    <property type="project" value="InterPro"/>
</dbReference>
<dbReference type="SMART" id="SM00671">
    <property type="entry name" value="SEL1"/>
    <property type="match status" value="11"/>
</dbReference>
<dbReference type="InterPro" id="IPR000719">
    <property type="entry name" value="Prot_kinase_dom"/>
</dbReference>
<dbReference type="InterPro" id="IPR011990">
    <property type="entry name" value="TPR-like_helical_dom_sf"/>
</dbReference>
<dbReference type="Pfam" id="PF08238">
    <property type="entry name" value="Sel1"/>
    <property type="match status" value="11"/>
</dbReference>
<keyword evidence="3" id="KW-0418">Kinase</keyword>
<dbReference type="InterPro" id="IPR006597">
    <property type="entry name" value="Sel1-like"/>
</dbReference>
<dbReference type="Gene3D" id="1.25.40.10">
    <property type="entry name" value="Tetratricopeptide repeat domain"/>
    <property type="match status" value="4"/>
</dbReference>
<dbReference type="AlphaFoldDB" id="A0A8H3KXR7"/>
<comment type="similarity">
    <text evidence="1">Belongs to the sel-1 family.</text>
</comment>
<comment type="caution">
    <text evidence="3">The sequence shown here is derived from an EMBL/GenBank/DDBJ whole genome shotgun (WGS) entry which is preliminary data.</text>
</comment>
<dbReference type="PANTHER" id="PTHR11102">
    <property type="entry name" value="SEL-1-LIKE PROTEIN"/>
    <property type="match status" value="1"/>
</dbReference>
<dbReference type="InterPro" id="IPR050767">
    <property type="entry name" value="Sel1_AlgK"/>
</dbReference>
<dbReference type="PROSITE" id="PS50011">
    <property type="entry name" value="PROTEIN_KINASE_DOM"/>
    <property type="match status" value="1"/>
</dbReference>
<sequence>MIRCQINQQINELVEPHKINYYDKKALFDQYKKEAENGNNGNHQAMHDLATCYINGEGTEKNLEQGFYWHQKAVEYGDKNAMNCLAENGDEEAQYNLASLYYNGEGTEKDLEKAFYWYQKSAENGNKNAIYCLAKYYKDRKGIDKNLEKAYWYQNSAENDDKKAQYNFASLTNCYYKGEETEKDLKKAFHWYQKSTINGSEEAQYNLASLYYNGKGTENVLEKVFYWCQKAAENGKHYAMNSLATFYYNGEVTEKNLEKAFYWCRKAAINDNHYAIHNLATFYYNGEGTERDLEKSFYWHQKAVEYGDEKAICCLANHYKSGEGTEKDSEKAFYWYQKLAENAENGYEKAQYDLATLYYSGIGTEKNLEKAFYWSQKLAENNNHSNAMVCLANRYSKGEGTEKDFEKALYWYEKAAKNGNKTAINALATTYKFGIITEKNLKKALYWYQKLIETAKNDPEIEPTCVHRLMINGKAKLIKPIERFIVESEDKNYNKSKLLYNPSGNENIDEFINYTQTYFVQETSRMRFISYDRFKNKEFIRGGGFSNIYKATWINGPHSWNEEKEDFEYKDPNMIVALKQLNNSEKISFKELKELAMIYVADLNNYHFYNIEWSKKLKILRFIAEGLNYLHSQKIIHQDLHSGNILCENEDNLVISDFGISKSSMESANDNERYGIIPYMAPEILKGKCYTTLSDIYSFGMIMWELMTGYIELMKKCWDSDPDKRPNANSINETLYKILMDEISNPTEIIKPSDITPIDNPKNKQLGITFSSEELEPLYPIIDKVEVENPIGECYETKANEFDICCNVNFYFLT</sequence>
<proteinExistence type="inferred from homology"/>
<dbReference type="EMBL" id="BLAL01000017">
    <property type="protein sequence ID" value="GES75674.1"/>
    <property type="molecule type" value="Genomic_DNA"/>
</dbReference>
<gene>
    <name evidence="3" type="ORF">RCL2_000309600</name>
</gene>
<dbReference type="Gene3D" id="1.10.510.10">
    <property type="entry name" value="Transferase(Phosphotransferase) domain 1"/>
    <property type="match status" value="1"/>
</dbReference>
<dbReference type="OrthoDB" id="272077at2759"/>
<name>A0A8H3KXR7_9GLOM</name>
<reference evidence="3" key="1">
    <citation type="submission" date="2019-10" db="EMBL/GenBank/DDBJ databases">
        <title>Conservation and host-specific expression of non-tandemly repeated heterogenous ribosome RNA gene in arbuscular mycorrhizal fungi.</title>
        <authorList>
            <person name="Maeda T."/>
            <person name="Kobayashi Y."/>
            <person name="Nakagawa T."/>
            <person name="Ezawa T."/>
            <person name="Yamaguchi K."/>
            <person name="Bino T."/>
            <person name="Nishimoto Y."/>
            <person name="Shigenobu S."/>
            <person name="Kawaguchi M."/>
        </authorList>
    </citation>
    <scope>NUCLEOTIDE SEQUENCE</scope>
    <source>
        <strain evidence="3">HR1</strain>
    </source>
</reference>
<dbReference type="Proteomes" id="UP000615446">
    <property type="component" value="Unassembled WGS sequence"/>
</dbReference>
<evidence type="ECO:0000256" key="1">
    <source>
        <dbReference type="ARBA" id="ARBA00038101"/>
    </source>
</evidence>
<accession>A0A8H3KXR7</accession>
<dbReference type="SUPFAM" id="SSF81901">
    <property type="entry name" value="HCP-like"/>
    <property type="match status" value="3"/>
</dbReference>
<dbReference type="GO" id="GO:0004672">
    <property type="term" value="F:protein kinase activity"/>
    <property type="evidence" value="ECO:0007669"/>
    <property type="project" value="InterPro"/>
</dbReference>
<protein>
    <submittedName>
        <fullName evidence="3">Kinase-like domain-containing protein</fullName>
    </submittedName>
</protein>
<evidence type="ECO:0000259" key="2">
    <source>
        <dbReference type="PROSITE" id="PS50011"/>
    </source>
</evidence>
<evidence type="ECO:0000313" key="4">
    <source>
        <dbReference type="Proteomes" id="UP000615446"/>
    </source>
</evidence>
<dbReference type="Pfam" id="PF00069">
    <property type="entry name" value="Pkinase"/>
    <property type="match status" value="1"/>
</dbReference>
<feature type="domain" description="Protein kinase" evidence="2">
    <location>
        <begin position="534"/>
        <end position="814"/>
    </location>
</feature>
<evidence type="ECO:0000313" key="3">
    <source>
        <dbReference type="EMBL" id="GES75674.1"/>
    </source>
</evidence>